<dbReference type="EMBL" id="FQWV01000003">
    <property type="protein sequence ID" value="SHG93786.1"/>
    <property type="molecule type" value="Genomic_DNA"/>
</dbReference>
<evidence type="ECO:0000313" key="3">
    <source>
        <dbReference type="EMBL" id="SHG93786.1"/>
    </source>
</evidence>
<gene>
    <name evidence="3" type="ORF">SAMN05443636_1368</name>
</gene>
<keyword evidence="4" id="KW-1185">Reference proteome</keyword>
<evidence type="ECO:0000313" key="4">
    <source>
        <dbReference type="Proteomes" id="UP000184357"/>
    </source>
</evidence>
<dbReference type="PIRSF" id="PIRSF006276">
    <property type="entry name" value="UspA"/>
    <property type="match status" value="1"/>
</dbReference>
<dbReference type="PRINTS" id="PR01438">
    <property type="entry name" value="UNVRSLSTRESS"/>
</dbReference>
<dbReference type="InterPro" id="IPR014729">
    <property type="entry name" value="Rossmann-like_a/b/a_fold"/>
</dbReference>
<evidence type="ECO:0000259" key="2">
    <source>
        <dbReference type="Pfam" id="PF00582"/>
    </source>
</evidence>
<sequence>MYDDLLVPTDGSDGTDAAIEHANALARAFDAAVHVLSVVDTRNRFESPSAGIAAEAWVDAERERAEEAVSRVADAIPADIDTERAIRDGTPVSEITAYAEEAGVDAIVMATHGRSGLDRYLMGSVTEKVVRSSHVPVLTVSQREEPGDPDES</sequence>
<dbReference type="AlphaFoldDB" id="A0A1M5NW31"/>
<dbReference type="Proteomes" id="UP000184357">
    <property type="component" value="Unassembled WGS sequence"/>
</dbReference>
<feature type="domain" description="UspA" evidence="2">
    <location>
        <begin position="1"/>
        <end position="140"/>
    </location>
</feature>
<dbReference type="RefSeq" id="WP_073307851.1">
    <property type="nucleotide sequence ID" value="NZ_FQWV01000003.1"/>
</dbReference>
<evidence type="ECO:0000256" key="1">
    <source>
        <dbReference type="ARBA" id="ARBA00008791"/>
    </source>
</evidence>
<dbReference type="SUPFAM" id="SSF52402">
    <property type="entry name" value="Adenine nucleotide alpha hydrolases-like"/>
    <property type="match status" value="1"/>
</dbReference>
<dbReference type="PANTHER" id="PTHR46268:SF6">
    <property type="entry name" value="UNIVERSAL STRESS PROTEIN UP12"/>
    <property type="match status" value="1"/>
</dbReference>
<dbReference type="PANTHER" id="PTHR46268">
    <property type="entry name" value="STRESS RESPONSE PROTEIN NHAX"/>
    <property type="match status" value="1"/>
</dbReference>
<name>A0A1M5NW31_9EURY</name>
<reference evidence="3 4" key="1">
    <citation type="submission" date="2016-11" db="EMBL/GenBank/DDBJ databases">
        <authorList>
            <person name="Jaros S."/>
            <person name="Januszkiewicz K."/>
            <person name="Wedrychowicz H."/>
        </authorList>
    </citation>
    <scope>NUCLEOTIDE SEQUENCE [LARGE SCALE GENOMIC DNA]</scope>
    <source>
        <strain evidence="3 4">DSM 9297</strain>
    </source>
</reference>
<dbReference type="Pfam" id="PF00582">
    <property type="entry name" value="Usp"/>
    <property type="match status" value="1"/>
</dbReference>
<comment type="similarity">
    <text evidence="1">Belongs to the universal stress protein A family.</text>
</comment>
<accession>A0A1M5NW31</accession>
<protein>
    <submittedName>
        <fullName evidence="3">Nucleotide-binding universal stress protein, UspA family</fullName>
    </submittedName>
</protein>
<dbReference type="InterPro" id="IPR006016">
    <property type="entry name" value="UspA"/>
</dbReference>
<dbReference type="OrthoDB" id="105697at2157"/>
<proteinExistence type="inferred from homology"/>
<dbReference type="Gene3D" id="3.40.50.620">
    <property type="entry name" value="HUPs"/>
    <property type="match status" value="1"/>
</dbReference>
<dbReference type="InterPro" id="IPR006015">
    <property type="entry name" value="Universal_stress_UspA"/>
</dbReference>
<organism evidence="3 4">
    <name type="scientific">Halobaculum gomorrense</name>
    <dbReference type="NCBI Taxonomy" id="43928"/>
    <lineage>
        <taxon>Archaea</taxon>
        <taxon>Methanobacteriati</taxon>
        <taxon>Methanobacteriota</taxon>
        <taxon>Stenosarchaea group</taxon>
        <taxon>Halobacteria</taxon>
        <taxon>Halobacteriales</taxon>
        <taxon>Haloferacaceae</taxon>
        <taxon>Halobaculum</taxon>
    </lineage>
</organism>
<dbReference type="STRING" id="43928.SAMN05443636_1368"/>
<dbReference type="CDD" id="cd00293">
    <property type="entry name" value="USP-like"/>
    <property type="match status" value="1"/>
</dbReference>